<proteinExistence type="inferred from homology"/>
<protein>
    <recommendedName>
        <fullName evidence="3">Fumarylacetoacetase-like C-terminal domain-containing protein</fullName>
    </recommendedName>
</protein>
<accession>A0A163SNJ8</accession>
<evidence type="ECO:0000259" key="3">
    <source>
        <dbReference type="Pfam" id="PF01557"/>
    </source>
</evidence>
<dbReference type="Gene3D" id="3.90.850.10">
    <property type="entry name" value="Fumarylacetoacetase-like, C-terminal domain"/>
    <property type="match status" value="1"/>
</dbReference>
<dbReference type="InterPro" id="IPR011234">
    <property type="entry name" value="Fumarylacetoacetase-like_C"/>
</dbReference>
<name>A0A163SNJ8_9BACL</name>
<gene>
    <name evidence="4" type="ORF">AWM68_04220</name>
</gene>
<evidence type="ECO:0000313" key="4">
    <source>
        <dbReference type="EMBL" id="KZE69477.1"/>
    </source>
</evidence>
<dbReference type="PANTHER" id="PTHR11820">
    <property type="entry name" value="ACYLPYRUVASE"/>
    <property type="match status" value="1"/>
</dbReference>
<organism evidence="4 5">
    <name type="scientific">Fictibacillus phosphorivorans</name>
    <dbReference type="NCBI Taxonomy" id="1221500"/>
    <lineage>
        <taxon>Bacteria</taxon>
        <taxon>Bacillati</taxon>
        <taxon>Bacillota</taxon>
        <taxon>Bacilli</taxon>
        <taxon>Bacillales</taxon>
        <taxon>Fictibacillaceae</taxon>
        <taxon>Fictibacillus</taxon>
    </lineage>
</organism>
<sequence length="295" mass="32268">MKFVTAVRNEQRFIGMVKEEDQVIDLSSLADIKSVDFPATLHEAITLGFDFLGRAEELVSLEEAGKHTYLMSEVKLLAPIPRPGKNVFCIGKNYRDHAIEMGSEADIPEDIMVFSKTPTSVIGHKEGIPSHSSITNQLDYEGELAIIIGKTGTGITKDEAMNHVFGYTIINDITARDLQQKHKQFLLGKSLNGTCPMGPWIVHHSAVPNPENLRIVTKVNGEVRQNGNTSDFIFDIPTMIEELSKGMTLEAGDIIATGTPAGVGKGMKPPVFLKAGDRVEITIEGIGTLRNEIVE</sequence>
<dbReference type="Pfam" id="PF01557">
    <property type="entry name" value="FAA_hydrolase"/>
    <property type="match status" value="1"/>
</dbReference>
<comment type="similarity">
    <text evidence="1">Belongs to the FAH family.</text>
</comment>
<dbReference type="OrthoDB" id="9805307at2"/>
<keyword evidence="2" id="KW-0479">Metal-binding</keyword>
<feature type="domain" description="Fumarylacetoacetase-like C-terminal" evidence="3">
    <location>
        <begin position="87"/>
        <end position="294"/>
    </location>
</feature>
<dbReference type="GO" id="GO:0046872">
    <property type="term" value="F:metal ion binding"/>
    <property type="evidence" value="ECO:0007669"/>
    <property type="project" value="UniProtKB-KW"/>
</dbReference>
<dbReference type="Proteomes" id="UP000076567">
    <property type="component" value="Unassembled WGS sequence"/>
</dbReference>
<dbReference type="InterPro" id="IPR036663">
    <property type="entry name" value="Fumarylacetoacetase_C_sf"/>
</dbReference>
<dbReference type="RefSeq" id="WP_066237270.1">
    <property type="nucleotide sequence ID" value="NZ_LRFC01000001.1"/>
</dbReference>
<dbReference type="SUPFAM" id="SSF56529">
    <property type="entry name" value="FAH"/>
    <property type="match status" value="1"/>
</dbReference>
<dbReference type="PANTHER" id="PTHR11820:SF7">
    <property type="entry name" value="ACYLPYRUVASE FAHD1, MITOCHONDRIAL"/>
    <property type="match status" value="1"/>
</dbReference>
<dbReference type="GO" id="GO:0018773">
    <property type="term" value="F:acetylpyruvate hydrolase activity"/>
    <property type="evidence" value="ECO:0007669"/>
    <property type="project" value="TreeGrafter"/>
</dbReference>
<evidence type="ECO:0000256" key="1">
    <source>
        <dbReference type="ARBA" id="ARBA00010211"/>
    </source>
</evidence>
<evidence type="ECO:0000256" key="2">
    <source>
        <dbReference type="ARBA" id="ARBA00022723"/>
    </source>
</evidence>
<dbReference type="FunFam" id="3.90.850.10:FF:000010">
    <property type="entry name" value="FAA hydrolase family protein"/>
    <property type="match status" value="1"/>
</dbReference>
<dbReference type="AlphaFoldDB" id="A0A163SNJ8"/>
<evidence type="ECO:0000313" key="5">
    <source>
        <dbReference type="Proteomes" id="UP000076567"/>
    </source>
</evidence>
<reference evidence="5" key="1">
    <citation type="submission" date="2016-01" db="EMBL/GenBank/DDBJ databases">
        <title>Draft genome of Chromobacterium sp. F49.</title>
        <authorList>
            <person name="Hong K.W."/>
        </authorList>
    </citation>
    <scope>NUCLEOTIDE SEQUENCE [LARGE SCALE GENOMIC DNA]</scope>
    <source>
        <strain evidence="5">P7IIIA</strain>
    </source>
</reference>
<dbReference type="EMBL" id="LRFC01000001">
    <property type="protein sequence ID" value="KZE69477.1"/>
    <property type="molecule type" value="Genomic_DNA"/>
</dbReference>
<comment type="caution">
    <text evidence="4">The sequence shown here is derived from an EMBL/GenBank/DDBJ whole genome shotgun (WGS) entry which is preliminary data.</text>
</comment>
<keyword evidence="5" id="KW-1185">Reference proteome</keyword>